<organism evidence="2 3">
    <name type="scientific">Phreatobacter aquaticus</name>
    <dbReference type="NCBI Taxonomy" id="2570229"/>
    <lineage>
        <taxon>Bacteria</taxon>
        <taxon>Pseudomonadati</taxon>
        <taxon>Pseudomonadota</taxon>
        <taxon>Alphaproteobacteria</taxon>
        <taxon>Hyphomicrobiales</taxon>
        <taxon>Phreatobacteraceae</taxon>
        <taxon>Phreatobacter</taxon>
    </lineage>
</organism>
<evidence type="ECO:0008006" key="4">
    <source>
        <dbReference type="Google" id="ProtNLM"/>
    </source>
</evidence>
<gene>
    <name evidence="2" type="ORF">E8L99_20760</name>
</gene>
<keyword evidence="1" id="KW-0732">Signal</keyword>
<dbReference type="RefSeq" id="WP_137101338.1">
    <property type="nucleotide sequence ID" value="NZ_CP039865.1"/>
</dbReference>
<dbReference type="KEGG" id="paqt:E8L99_20760"/>
<evidence type="ECO:0000313" key="2">
    <source>
        <dbReference type="EMBL" id="QCK88010.1"/>
    </source>
</evidence>
<proteinExistence type="predicted"/>
<feature type="chain" id="PRO_5020180278" description="DUF1795 domain-containing protein" evidence="1">
    <location>
        <begin position="29"/>
        <end position="175"/>
    </location>
</feature>
<keyword evidence="3" id="KW-1185">Reference proteome</keyword>
<dbReference type="Proteomes" id="UP000298588">
    <property type="component" value="Chromosome"/>
</dbReference>
<dbReference type="EMBL" id="CP039865">
    <property type="protein sequence ID" value="QCK88010.1"/>
    <property type="molecule type" value="Genomic_DNA"/>
</dbReference>
<evidence type="ECO:0000313" key="3">
    <source>
        <dbReference type="Proteomes" id="UP000298588"/>
    </source>
</evidence>
<accession>A0A4D7QK00</accession>
<protein>
    <recommendedName>
        <fullName evidence="4">DUF1795 domain-containing protein</fullName>
    </recommendedName>
</protein>
<dbReference type="AlphaFoldDB" id="A0A4D7QK00"/>
<sequence>MRRIAPPKFTLQILALLVVAFASLPALAQGIAVTPEGWQRNVAETGTVFYRCQAATCATNSVVSYRQQRDGPMMSFESFERSNALTNQRMVEQSNGNLRAVEVVEIGQRTVRDTTIFTTVKLIRRTNGSEQYYIATLFSDGRRSFSVVSSADRERDARANMDQFLPVVMLVAQMP</sequence>
<name>A0A4D7QK00_9HYPH</name>
<evidence type="ECO:0000256" key="1">
    <source>
        <dbReference type="SAM" id="SignalP"/>
    </source>
</evidence>
<feature type="signal peptide" evidence="1">
    <location>
        <begin position="1"/>
        <end position="28"/>
    </location>
</feature>
<dbReference type="OrthoDB" id="8480739at2"/>
<reference evidence="2 3" key="1">
    <citation type="submission" date="2019-04" db="EMBL/GenBank/DDBJ databases">
        <title>Phreatobacter aquaticus sp. nov.</title>
        <authorList>
            <person name="Choi A."/>
            <person name="Baek K."/>
        </authorList>
    </citation>
    <scope>NUCLEOTIDE SEQUENCE [LARGE SCALE GENOMIC DNA]</scope>
    <source>
        <strain evidence="2 3">NMCR1094</strain>
    </source>
</reference>